<reference evidence="1" key="1">
    <citation type="submission" date="2021-04" db="EMBL/GenBank/DDBJ databases">
        <title>Complete genome sequence for Sulfitobacter sp. strain JK7-1.</title>
        <authorList>
            <person name="Park S.-J."/>
        </authorList>
    </citation>
    <scope>NUCLEOTIDE SEQUENCE</scope>
    <source>
        <strain evidence="1">JK7-1</strain>
    </source>
</reference>
<dbReference type="KEGG" id="sual:KDD17_00650"/>
<name>A0A975JDS2_9RHOB</name>
<accession>A0A975JDS2</accession>
<dbReference type="RefSeq" id="WP_212704816.1">
    <property type="nucleotide sequence ID" value="NZ_CP073581.1"/>
</dbReference>
<protein>
    <submittedName>
        <fullName evidence="1">Uncharacterized protein</fullName>
    </submittedName>
</protein>
<keyword evidence="2" id="KW-1185">Reference proteome</keyword>
<gene>
    <name evidence="1" type="ORF">KDD17_00650</name>
</gene>
<evidence type="ECO:0000313" key="2">
    <source>
        <dbReference type="Proteomes" id="UP000683291"/>
    </source>
</evidence>
<dbReference type="Proteomes" id="UP000683291">
    <property type="component" value="Chromosome 1"/>
</dbReference>
<dbReference type="EMBL" id="CP073581">
    <property type="protein sequence ID" value="QUJ76619.1"/>
    <property type="molecule type" value="Genomic_DNA"/>
</dbReference>
<proteinExistence type="predicted"/>
<dbReference type="AlphaFoldDB" id="A0A975JDS2"/>
<organism evidence="1 2">
    <name type="scientific">Sulfitobacter albidus</name>
    <dbReference type="NCBI Taxonomy" id="2829501"/>
    <lineage>
        <taxon>Bacteria</taxon>
        <taxon>Pseudomonadati</taxon>
        <taxon>Pseudomonadota</taxon>
        <taxon>Alphaproteobacteria</taxon>
        <taxon>Rhodobacterales</taxon>
        <taxon>Roseobacteraceae</taxon>
        <taxon>Sulfitobacter</taxon>
    </lineage>
</organism>
<sequence>MQIWNIEITAPTGNFRATLRITDDGGEMAGKNGAGPMLDLQQDGDSLRWATQIEKPMPMKMKFDGTVDGDQLSGTVKFGIFAKGTFEGTRAA</sequence>
<evidence type="ECO:0000313" key="1">
    <source>
        <dbReference type="EMBL" id="QUJ76619.1"/>
    </source>
</evidence>